<dbReference type="InterPro" id="IPR009543">
    <property type="entry name" value="VPS13_VAB"/>
</dbReference>
<feature type="domain" description="Vacuolar protein sorting-associated protein 13 VPS13 adaptor binding" evidence="4">
    <location>
        <begin position="364"/>
        <end position="690"/>
    </location>
</feature>
<proteinExistence type="inferred from homology"/>
<evidence type="ECO:0000256" key="2">
    <source>
        <dbReference type="SAM" id="MobiDB-lite"/>
    </source>
</evidence>
<dbReference type="InterPro" id="IPR026847">
    <property type="entry name" value="VPS13"/>
</dbReference>
<dbReference type="InterPro" id="IPR056747">
    <property type="entry name" value="VPS13-like_M"/>
</dbReference>
<sequence>MSISYRVNIVDAQVILIANPLSTSSEAIVLGTKQVLLSQQHALTFQVSEIGMFLCRMDRFEDSRLRIIDDFSVQMSMDSSKPNMTSIHADIEPLILRLSLRDILLALQIASKATELSDQQQKEQDNKKSASAADERAKQLRQSGLKQRTASGKGPSTMANKTVMSKTARVSASQAKQDLEEQHGTAVQVQPKRREELSATIEGIRVVLIGDVHELPILDLGIKSFTATAEDWSSNLKAETAIDLYTNVYNFSKSAWEPLLEPWQVGFGIAREQQSGLLSIDVASKKIFDVTITTATIALASKSFAFLSKDEDVLGKPRGVDAPYRIRNYTGFDVVVQSKSTTTDDNMTARLEEGEEAPWSFEPWEKMRENLSTEGSSGSVSIHLEGSGFDAVKNVRLNREGEAIYSLKPKTDNILHRLLVEVTMGKDNVKYVTFRSPLVVDNLTQIPVELGVYDAQEGHLLKIEKIAPGESRPAPVGAVFLKSLLVRPDSGFGYAWSSESLWWRDLLKRPTRTMVCKGENGDPFYFQLNATFDRSNPLTKNYPYMRIKLSPPVILENLLPYDFKYRIYDKNTKKDWANFLRKGGLSPVHVVELSHLLLLSVDMQDTVFKPSDFAIINSGSSDDFKKEDRLLCKDADGLQLNLKLHYHKVPDGGGAFRVTVYSPYIILNKTGLDLQMRAKGFLQGARPAAGQSTLSNRSRSSTAADCRL</sequence>
<dbReference type="PANTHER" id="PTHR16166:SF93">
    <property type="entry name" value="INTERMEMBRANE LIPID TRANSFER PROTEIN VPS13"/>
    <property type="match status" value="1"/>
</dbReference>
<name>H1VYA2_COLHI</name>
<dbReference type="GO" id="GO:0006623">
    <property type="term" value="P:protein targeting to vacuole"/>
    <property type="evidence" value="ECO:0007669"/>
    <property type="project" value="TreeGrafter"/>
</dbReference>
<accession>H1VYA2</accession>
<evidence type="ECO:0000256" key="1">
    <source>
        <dbReference type="ARBA" id="ARBA00006545"/>
    </source>
</evidence>
<evidence type="ECO:0000313" key="6">
    <source>
        <dbReference type="Proteomes" id="UP000007174"/>
    </source>
</evidence>
<dbReference type="HOGENOM" id="CLU_389793_0_0_1"/>
<evidence type="ECO:0000313" key="5">
    <source>
        <dbReference type="EMBL" id="CCF45214.1"/>
    </source>
</evidence>
<dbReference type="PANTHER" id="PTHR16166">
    <property type="entry name" value="VACUOLAR PROTEIN SORTING-ASSOCIATED PROTEIN VPS13"/>
    <property type="match status" value="1"/>
</dbReference>
<dbReference type="Pfam" id="PF25033">
    <property type="entry name" value="VPS13_M"/>
    <property type="match status" value="1"/>
</dbReference>
<dbReference type="GO" id="GO:0045324">
    <property type="term" value="P:late endosome to vacuole transport"/>
    <property type="evidence" value="ECO:0007669"/>
    <property type="project" value="TreeGrafter"/>
</dbReference>
<reference evidence="6" key="1">
    <citation type="journal article" date="2012" name="Nat. Genet.">
        <title>Lifestyle transitions in plant pathogenic Colletotrichum fungi deciphered by genome and transcriptome analyses.</title>
        <authorList>
            <person name="O'Connell R.J."/>
            <person name="Thon M.R."/>
            <person name="Hacquard S."/>
            <person name="Amyotte S.G."/>
            <person name="Kleemann J."/>
            <person name="Torres M.F."/>
            <person name="Damm U."/>
            <person name="Buiate E.A."/>
            <person name="Epstein L."/>
            <person name="Alkan N."/>
            <person name="Altmueller J."/>
            <person name="Alvarado-Balderrama L."/>
            <person name="Bauser C.A."/>
            <person name="Becker C."/>
            <person name="Birren B.W."/>
            <person name="Chen Z."/>
            <person name="Choi J."/>
            <person name="Crouch J.A."/>
            <person name="Duvick J.P."/>
            <person name="Farman M.A."/>
            <person name="Gan P."/>
            <person name="Heiman D."/>
            <person name="Henrissat B."/>
            <person name="Howard R.J."/>
            <person name="Kabbage M."/>
            <person name="Koch C."/>
            <person name="Kracher B."/>
            <person name="Kubo Y."/>
            <person name="Law A.D."/>
            <person name="Lebrun M.-H."/>
            <person name="Lee Y.-H."/>
            <person name="Miyara I."/>
            <person name="Moore N."/>
            <person name="Neumann U."/>
            <person name="Nordstroem K."/>
            <person name="Panaccione D.G."/>
            <person name="Panstruga R."/>
            <person name="Place M."/>
            <person name="Proctor R.H."/>
            <person name="Prusky D."/>
            <person name="Rech G."/>
            <person name="Reinhardt R."/>
            <person name="Rollins J.A."/>
            <person name="Rounsley S."/>
            <person name="Schardl C.L."/>
            <person name="Schwartz D.C."/>
            <person name="Shenoy N."/>
            <person name="Shirasu K."/>
            <person name="Sikhakolli U.R."/>
            <person name="Stueber K."/>
            <person name="Sukno S.A."/>
            <person name="Sweigard J.A."/>
            <person name="Takano Y."/>
            <person name="Takahara H."/>
            <person name="Trail F."/>
            <person name="van der Does H.C."/>
            <person name="Voll L.M."/>
            <person name="Will I."/>
            <person name="Young S."/>
            <person name="Zeng Q."/>
            <person name="Zhang J."/>
            <person name="Zhou S."/>
            <person name="Dickman M.B."/>
            <person name="Schulze-Lefert P."/>
            <person name="Ver Loren van Themaat E."/>
            <person name="Ma L.-J."/>
            <person name="Vaillancourt L.J."/>
        </authorList>
    </citation>
    <scope>NUCLEOTIDE SEQUENCE [LARGE SCALE GENOMIC DNA]</scope>
    <source>
        <strain evidence="6">IMI 349063</strain>
    </source>
</reference>
<feature type="compositionally biased region" description="Polar residues" evidence="2">
    <location>
        <begin position="157"/>
        <end position="176"/>
    </location>
</feature>
<dbReference type="STRING" id="759273.H1VYA2"/>
<dbReference type="Pfam" id="PF25036">
    <property type="entry name" value="VPS13_VAB"/>
    <property type="match status" value="1"/>
</dbReference>
<dbReference type="VEuPathDB" id="FungiDB:CH63R_12311"/>
<dbReference type="AlphaFoldDB" id="H1VYA2"/>
<feature type="region of interest" description="Disordered" evidence="2">
    <location>
        <begin position="115"/>
        <end position="191"/>
    </location>
</feature>
<feature type="domain" description="VPS13-like middle region" evidence="3">
    <location>
        <begin position="2"/>
        <end position="296"/>
    </location>
</feature>
<organism evidence="5 6">
    <name type="scientific">Colletotrichum higginsianum (strain IMI 349063)</name>
    <name type="common">Crucifer anthracnose fungus</name>
    <dbReference type="NCBI Taxonomy" id="759273"/>
    <lineage>
        <taxon>Eukaryota</taxon>
        <taxon>Fungi</taxon>
        <taxon>Dikarya</taxon>
        <taxon>Ascomycota</taxon>
        <taxon>Pezizomycotina</taxon>
        <taxon>Sordariomycetes</taxon>
        <taxon>Hypocreomycetidae</taxon>
        <taxon>Glomerellales</taxon>
        <taxon>Glomerellaceae</taxon>
        <taxon>Colletotrichum</taxon>
        <taxon>Colletotrichum destructivum species complex</taxon>
    </lineage>
</organism>
<dbReference type="EMBL" id="CACQ02007533">
    <property type="protein sequence ID" value="CCF45214.1"/>
    <property type="molecule type" value="Genomic_DNA"/>
</dbReference>
<dbReference type="GO" id="GO:0045053">
    <property type="term" value="P:protein retention in Golgi apparatus"/>
    <property type="evidence" value="ECO:0007669"/>
    <property type="project" value="TreeGrafter"/>
</dbReference>
<evidence type="ECO:0000259" key="4">
    <source>
        <dbReference type="Pfam" id="PF25036"/>
    </source>
</evidence>
<dbReference type="Proteomes" id="UP000007174">
    <property type="component" value="Unassembled WGS sequence"/>
</dbReference>
<protein>
    <submittedName>
        <fullName evidence="5">Vacuolar sorting protein</fullName>
    </submittedName>
</protein>
<gene>
    <name evidence="5" type="ORF">CH063_14368</name>
</gene>
<dbReference type="GO" id="GO:0007005">
    <property type="term" value="P:mitochondrion organization"/>
    <property type="evidence" value="ECO:0007669"/>
    <property type="project" value="TreeGrafter"/>
</dbReference>
<evidence type="ECO:0000259" key="3">
    <source>
        <dbReference type="Pfam" id="PF25033"/>
    </source>
</evidence>
<comment type="similarity">
    <text evidence="1">Belongs to the VPS13 family.</text>
</comment>
<dbReference type="eggNOG" id="KOG1809">
    <property type="taxonomic scope" value="Eukaryota"/>
</dbReference>
<feature type="compositionally biased region" description="Basic and acidic residues" evidence="2">
    <location>
        <begin position="120"/>
        <end position="138"/>
    </location>
</feature>
<feature type="compositionally biased region" description="Polar residues" evidence="2">
    <location>
        <begin position="140"/>
        <end position="150"/>
    </location>
</feature>